<dbReference type="Proteomes" id="UP000324222">
    <property type="component" value="Unassembled WGS sequence"/>
</dbReference>
<dbReference type="AlphaFoldDB" id="A0A5B7JQY4"/>
<name>A0A5B7JQY4_PORTR</name>
<organism evidence="2 3">
    <name type="scientific">Portunus trituberculatus</name>
    <name type="common">Swimming crab</name>
    <name type="synonym">Neptunus trituberculatus</name>
    <dbReference type="NCBI Taxonomy" id="210409"/>
    <lineage>
        <taxon>Eukaryota</taxon>
        <taxon>Metazoa</taxon>
        <taxon>Ecdysozoa</taxon>
        <taxon>Arthropoda</taxon>
        <taxon>Crustacea</taxon>
        <taxon>Multicrustacea</taxon>
        <taxon>Malacostraca</taxon>
        <taxon>Eumalacostraca</taxon>
        <taxon>Eucarida</taxon>
        <taxon>Decapoda</taxon>
        <taxon>Pleocyemata</taxon>
        <taxon>Brachyura</taxon>
        <taxon>Eubrachyura</taxon>
        <taxon>Portunoidea</taxon>
        <taxon>Portunidae</taxon>
        <taxon>Portuninae</taxon>
        <taxon>Portunus</taxon>
    </lineage>
</organism>
<evidence type="ECO:0000313" key="3">
    <source>
        <dbReference type="Proteomes" id="UP000324222"/>
    </source>
</evidence>
<accession>A0A5B7JQY4</accession>
<comment type="caution">
    <text evidence="2">The sequence shown here is derived from an EMBL/GenBank/DDBJ whole genome shotgun (WGS) entry which is preliminary data.</text>
</comment>
<sequence>MENGRKRKRRLTRQHALVGQNNDKSENLSGEAEGNETRENTYKQTNRRTLLPFKSPAREGLKGAGAGEGVQELACSVPPRLKSLSAASVYPGAKISV</sequence>
<dbReference type="EMBL" id="VSRR010117454">
    <property type="protein sequence ID" value="MPC99220.1"/>
    <property type="molecule type" value="Genomic_DNA"/>
</dbReference>
<evidence type="ECO:0000256" key="1">
    <source>
        <dbReference type="SAM" id="MobiDB-lite"/>
    </source>
</evidence>
<feature type="compositionally biased region" description="Basic residues" evidence="1">
    <location>
        <begin position="1"/>
        <end position="13"/>
    </location>
</feature>
<evidence type="ECO:0000313" key="2">
    <source>
        <dbReference type="EMBL" id="MPC99220.1"/>
    </source>
</evidence>
<feature type="region of interest" description="Disordered" evidence="1">
    <location>
        <begin position="1"/>
        <end position="69"/>
    </location>
</feature>
<proteinExistence type="predicted"/>
<reference evidence="2" key="1">
    <citation type="submission" date="2019-05" db="EMBL/GenBank/DDBJ databases">
        <title>Another draft genome of Portunus trituberculatus and its Hox gene families provides insights of decapod evolution.</title>
        <authorList>
            <person name="Jeong J.-H."/>
            <person name="Song I."/>
            <person name="Kim S."/>
            <person name="Choi T."/>
            <person name="Kim D."/>
            <person name="Ryu S."/>
            <person name="Kim W."/>
        </authorList>
    </citation>
    <scope>NUCLEOTIDE SEQUENCE [LARGE SCALE GENOMIC DNA]</scope>
    <source>
        <tissue evidence="2">Muscle</tissue>
    </source>
</reference>
<gene>
    <name evidence="2" type="ORF">E2C01_094620</name>
</gene>
<keyword evidence="3" id="KW-1185">Reference proteome</keyword>
<protein>
    <submittedName>
        <fullName evidence="2">Uncharacterized protein</fullName>
    </submittedName>
</protein>